<evidence type="ECO:0000313" key="1">
    <source>
        <dbReference type="EMBL" id="KDP27008.1"/>
    </source>
</evidence>
<reference evidence="1 2" key="1">
    <citation type="journal article" date="2014" name="PLoS ONE">
        <title>Global Analysis of Gene Expression Profiles in Physic Nut (Jatropha curcas L.) Seedlings Exposed to Salt Stress.</title>
        <authorList>
            <person name="Zhang L."/>
            <person name="Zhang C."/>
            <person name="Wu P."/>
            <person name="Chen Y."/>
            <person name="Li M."/>
            <person name="Jiang H."/>
            <person name="Wu G."/>
        </authorList>
    </citation>
    <scope>NUCLEOTIDE SEQUENCE [LARGE SCALE GENOMIC DNA]</scope>
    <source>
        <strain evidence="2">cv. GZQX0401</strain>
        <tissue evidence="1">Young leaves</tissue>
    </source>
</reference>
<keyword evidence="2" id="KW-1185">Reference proteome</keyword>
<dbReference type="Proteomes" id="UP000027138">
    <property type="component" value="Unassembled WGS sequence"/>
</dbReference>
<accession>A0A067JW06</accession>
<sequence>MVQEQKSKARILQSLLAVEDAEETERKMLEKREKAALEIEDAPDADEVTCDRLLNAINLTRRRGGK</sequence>
<dbReference type="AlphaFoldDB" id="A0A067JW06"/>
<evidence type="ECO:0000313" key="2">
    <source>
        <dbReference type="Proteomes" id="UP000027138"/>
    </source>
</evidence>
<proteinExistence type="predicted"/>
<dbReference type="EMBL" id="KK914878">
    <property type="protein sequence ID" value="KDP27008.1"/>
    <property type="molecule type" value="Genomic_DNA"/>
</dbReference>
<organism evidence="1 2">
    <name type="scientific">Jatropha curcas</name>
    <name type="common">Barbados nut</name>
    <dbReference type="NCBI Taxonomy" id="180498"/>
    <lineage>
        <taxon>Eukaryota</taxon>
        <taxon>Viridiplantae</taxon>
        <taxon>Streptophyta</taxon>
        <taxon>Embryophyta</taxon>
        <taxon>Tracheophyta</taxon>
        <taxon>Spermatophyta</taxon>
        <taxon>Magnoliopsida</taxon>
        <taxon>eudicotyledons</taxon>
        <taxon>Gunneridae</taxon>
        <taxon>Pentapetalae</taxon>
        <taxon>rosids</taxon>
        <taxon>fabids</taxon>
        <taxon>Malpighiales</taxon>
        <taxon>Euphorbiaceae</taxon>
        <taxon>Crotonoideae</taxon>
        <taxon>Jatropheae</taxon>
        <taxon>Jatropha</taxon>
    </lineage>
</organism>
<name>A0A067JW06_JATCU</name>
<protein>
    <submittedName>
        <fullName evidence="1">Uncharacterized protein</fullName>
    </submittedName>
</protein>
<gene>
    <name evidence="1" type="ORF">JCGZ_22189</name>
</gene>